<gene>
    <name evidence="6" type="ORF">METZ01_LOCUS382062</name>
</gene>
<evidence type="ECO:0000313" key="6">
    <source>
        <dbReference type="EMBL" id="SVD29208.1"/>
    </source>
</evidence>
<evidence type="ECO:0000256" key="1">
    <source>
        <dbReference type="ARBA" id="ARBA00004196"/>
    </source>
</evidence>
<comment type="subcellular location">
    <subcellularLocation>
        <location evidence="1">Cell envelope</location>
    </subcellularLocation>
</comment>
<feature type="domain" description="Solute-binding protein family 5" evidence="5">
    <location>
        <begin position="20"/>
        <end position="192"/>
    </location>
</feature>
<evidence type="ECO:0000256" key="2">
    <source>
        <dbReference type="ARBA" id="ARBA00005695"/>
    </source>
</evidence>
<proteinExistence type="inferred from homology"/>
<dbReference type="Pfam" id="PF00496">
    <property type="entry name" value="SBP_bac_5"/>
    <property type="match status" value="1"/>
</dbReference>
<evidence type="ECO:0000256" key="4">
    <source>
        <dbReference type="ARBA" id="ARBA00022729"/>
    </source>
</evidence>
<dbReference type="AlphaFoldDB" id="A0A382U6A5"/>
<comment type="similarity">
    <text evidence="2">Belongs to the bacterial solute-binding protein 5 family.</text>
</comment>
<keyword evidence="3" id="KW-0813">Transport</keyword>
<dbReference type="SUPFAM" id="SSF53850">
    <property type="entry name" value="Periplasmic binding protein-like II"/>
    <property type="match status" value="1"/>
</dbReference>
<reference evidence="6" key="1">
    <citation type="submission" date="2018-05" db="EMBL/GenBank/DDBJ databases">
        <authorList>
            <person name="Lanie J.A."/>
            <person name="Ng W.-L."/>
            <person name="Kazmierczak K.M."/>
            <person name="Andrzejewski T.M."/>
            <person name="Davidsen T.M."/>
            <person name="Wayne K.J."/>
            <person name="Tettelin H."/>
            <person name="Glass J.I."/>
            <person name="Rusch D."/>
            <person name="Podicherti R."/>
            <person name="Tsui H.-C.T."/>
            <person name="Winkler M.E."/>
        </authorList>
    </citation>
    <scope>NUCLEOTIDE SEQUENCE</scope>
</reference>
<feature type="non-terminal residue" evidence="6">
    <location>
        <position position="296"/>
    </location>
</feature>
<evidence type="ECO:0000256" key="3">
    <source>
        <dbReference type="ARBA" id="ARBA00022448"/>
    </source>
</evidence>
<evidence type="ECO:0000259" key="5">
    <source>
        <dbReference type="Pfam" id="PF00496"/>
    </source>
</evidence>
<dbReference type="InterPro" id="IPR000914">
    <property type="entry name" value="SBP_5_dom"/>
</dbReference>
<feature type="non-terminal residue" evidence="6">
    <location>
        <position position="1"/>
    </location>
</feature>
<dbReference type="GO" id="GO:0015833">
    <property type="term" value="P:peptide transport"/>
    <property type="evidence" value="ECO:0007669"/>
    <property type="project" value="TreeGrafter"/>
</dbReference>
<dbReference type="GO" id="GO:0030313">
    <property type="term" value="C:cell envelope"/>
    <property type="evidence" value="ECO:0007669"/>
    <property type="project" value="UniProtKB-SubCell"/>
</dbReference>
<keyword evidence="4" id="KW-0732">Signal</keyword>
<dbReference type="Gene3D" id="3.10.105.10">
    <property type="entry name" value="Dipeptide-binding Protein, Domain 3"/>
    <property type="match status" value="1"/>
</dbReference>
<dbReference type="EMBL" id="UINC01141465">
    <property type="protein sequence ID" value="SVD29208.1"/>
    <property type="molecule type" value="Genomic_DNA"/>
</dbReference>
<dbReference type="InterPro" id="IPR039424">
    <property type="entry name" value="SBP_5"/>
</dbReference>
<sequence>KDELVQKGYIHKVKFFNDVPRPTWALRLNVFRPLLNNRDIRIGLQHAMNIQLVIDEVLNGEVDKVERMKTVADGYGPRSHPTLVAREFSVEKAQEHFAKAGFKERGADGILKNADGKRLAFTLTTGYKRLKEVPTVLKNEAKKAGVEINIEILEQTLAWKKAAEKKHDISLSALNVSPEMYPRFWEPYHSDNAYKEEGDTKFKEDGSLKDDLNLKPNTNNTTVTADKELDALIKQYRDSEDLEEITRLAHQIMEKLHAYGAYIPGWAKPWYRLGHWRYVKFPKDFNVRLSRDPEEY</sequence>
<name>A0A382U6A5_9ZZZZ</name>
<dbReference type="PANTHER" id="PTHR30290">
    <property type="entry name" value="PERIPLASMIC BINDING COMPONENT OF ABC TRANSPORTER"/>
    <property type="match status" value="1"/>
</dbReference>
<organism evidence="6">
    <name type="scientific">marine metagenome</name>
    <dbReference type="NCBI Taxonomy" id="408172"/>
    <lineage>
        <taxon>unclassified sequences</taxon>
        <taxon>metagenomes</taxon>
        <taxon>ecological metagenomes</taxon>
    </lineage>
</organism>
<dbReference type="PANTHER" id="PTHR30290:SF10">
    <property type="entry name" value="PERIPLASMIC OLIGOPEPTIDE-BINDING PROTEIN-RELATED"/>
    <property type="match status" value="1"/>
</dbReference>
<accession>A0A382U6A5</accession>
<dbReference type="GO" id="GO:1904680">
    <property type="term" value="F:peptide transmembrane transporter activity"/>
    <property type="evidence" value="ECO:0007669"/>
    <property type="project" value="TreeGrafter"/>
</dbReference>
<protein>
    <recommendedName>
        <fullName evidence="5">Solute-binding protein family 5 domain-containing protein</fullName>
    </recommendedName>
</protein>